<feature type="coiled-coil region" evidence="1">
    <location>
        <begin position="133"/>
        <end position="199"/>
    </location>
</feature>
<reference evidence="2 4" key="1">
    <citation type="submission" date="2015-11" db="EMBL/GenBank/DDBJ databases">
        <title>Genomic analysis of 38 Legionella species identifies large and diverse effector repertoires.</title>
        <authorList>
            <person name="Burstein D."/>
            <person name="Amaro F."/>
            <person name="Zusman T."/>
            <person name="Lifshitz Z."/>
            <person name="Cohen O."/>
            <person name="Gilbert J.A."/>
            <person name="Pupko T."/>
            <person name="Shuman H.A."/>
            <person name="Segal G."/>
        </authorList>
    </citation>
    <scope>NUCLEOTIDE SEQUENCE [LARGE SCALE GENOMIC DNA]</scope>
    <source>
        <strain evidence="2 4">WO-44C</strain>
    </source>
</reference>
<evidence type="ECO:0000313" key="2">
    <source>
        <dbReference type="EMBL" id="KTC95192.1"/>
    </source>
</evidence>
<reference evidence="3 5" key="2">
    <citation type="submission" date="2018-06" db="EMBL/GenBank/DDBJ databases">
        <authorList>
            <consortium name="Pathogen Informatics"/>
            <person name="Doyle S."/>
        </authorList>
    </citation>
    <scope>NUCLEOTIDE SEQUENCE [LARGE SCALE GENOMIC DNA]</scope>
    <source>
        <strain evidence="3 5">NCTC12022</strain>
    </source>
</reference>
<keyword evidence="1" id="KW-0175">Coiled coil</keyword>
<dbReference type="EMBL" id="UASS01000038">
    <property type="protein sequence ID" value="SPX62450.1"/>
    <property type="molecule type" value="Genomic_DNA"/>
</dbReference>
<dbReference type="PATRIC" id="fig|453.4.peg.3123"/>
<sequence>MKNNNKSVAPHVLEIINELFKQNGKKNIPDVKEICSKARINRDAAIKHLYEWWEQQQESELRTDILSPYFTELSPHGNQLQQAIISLQCLAKELEIYSDSLNHLPNQTIPLGNYILHSLQEIENKLFVTDSYVNELTHDKTRLEKELHQTLHENSRLVEELGEMQHIFLRKHEQLQEQLDAKKREVLAANHLIKSLKREKRRPTLKRFFYDYNLILKSK</sequence>
<gene>
    <name evidence="2" type="ORF">Lfee_2856</name>
    <name evidence="3" type="ORF">NCTC12022_03211</name>
</gene>
<protein>
    <submittedName>
        <fullName evidence="2">Uncharacterized protein</fullName>
    </submittedName>
</protein>
<accession>A0A0W0THX7</accession>
<dbReference type="AlphaFoldDB" id="A0A0W0THX7"/>
<proteinExistence type="predicted"/>
<evidence type="ECO:0000313" key="5">
    <source>
        <dbReference type="Proteomes" id="UP000251942"/>
    </source>
</evidence>
<dbReference type="RefSeq" id="WP_058447670.1">
    <property type="nucleotide sequence ID" value="NZ_CAAAHT010000042.1"/>
</dbReference>
<evidence type="ECO:0000313" key="3">
    <source>
        <dbReference type="EMBL" id="SPX62450.1"/>
    </source>
</evidence>
<dbReference type="EMBL" id="LNYB01000085">
    <property type="protein sequence ID" value="KTC95192.1"/>
    <property type="molecule type" value="Genomic_DNA"/>
</dbReference>
<evidence type="ECO:0000313" key="4">
    <source>
        <dbReference type="Proteomes" id="UP000054698"/>
    </source>
</evidence>
<evidence type="ECO:0000256" key="1">
    <source>
        <dbReference type="SAM" id="Coils"/>
    </source>
</evidence>
<dbReference type="Proteomes" id="UP000054698">
    <property type="component" value="Unassembled WGS sequence"/>
</dbReference>
<keyword evidence="4" id="KW-1185">Reference proteome</keyword>
<dbReference type="OrthoDB" id="5650015at2"/>
<dbReference type="Proteomes" id="UP000251942">
    <property type="component" value="Unassembled WGS sequence"/>
</dbReference>
<name>A0A0W0THX7_9GAMM</name>
<organism evidence="2 4">
    <name type="scientific">Legionella feeleii</name>
    <dbReference type="NCBI Taxonomy" id="453"/>
    <lineage>
        <taxon>Bacteria</taxon>
        <taxon>Pseudomonadati</taxon>
        <taxon>Pseudomonadota</taxon>
        <taxon>Gammaproteobacteria</taxon>
        <taxon>Legionellales</taxon>
        <taxon>Legionellaceae</taxon>
        <taxon>Legionella</taxon>
    </lineage>
</organism>